<evidence type="ECO:0000256" key="5">
    <source>
        <dbReference type="ARBA" id="ARBA00023180"/>
    </source>
</evidence>
<comment type="subcellular location">
    <subcellularLocation>
        <location evidence="1">Golgi apparatus membrane</location>
        <topology evidence="1">Single-pass type II membrane protein</topology>
    </subcellularLocation>
</comment>
<dbReference type="EMBL" id="JAMRDG010000002">
    <property type="protein sequence ID" value="KAJ3686032.1"/>
    <property type="molecule type" value="Genomic_DNA"/>
</dbReference>
<feature type="compositionally biased region" description="Polar residues" evidence="6">
    <location>
        <begin position="144"/>
        <end position="153"/>
    </location>
</feature>
<evidence type="ECO:0000256" key="6">
    <source>
        <dbReference type="SAM" id="MobiDB-lite"/>
    </source>
</evidence>
<evidence type="ECO:0000256" key="2">
    <source>
        <dbReference type="ARBA" id="ARBA00004881"/>
    </source>
</evidence>
<dbReference type="Pfam" id="PF04577">
    <property type="entry name" value="Glyco_transf_61"/>
    <property type="match status" value="1"/>
</dbReference>
<keyword evidence="9" id="KW-1185">Reference proteome</keyword>
<sequence length="554" mass="63557">MSYISKIFEMKNLKNMNWIFSERRFVSLVSILAFVLVIVACFTLPDQFTLRALNSLSGEQYVNGTYTRDNGERLIEPVKETKGEDRQQTTFQEANEIVEKYNSSTNNHSNEYNGTDNSHATETMQQELPKAEEIQEKETEFDPPTNNETSIKNATDVPQVEESPKNVIEQTPPKPICDNSNWRYEACDITGDARTFGIFSTVFYVPPPQTINPAAQNWTFGPQSRRAVQAKNVTVKSLFSSLESPPCSIKNNIPAIVFALGCLTGNLWHDFSDVLIPLFINSRAFDGEVQFLITDMHAWFLQKYHLVFKKLTRYEIINFDMDSEVRCYPRVMVGLQSHKDLSIDPERTPNGYNLFDFKMFIRDAFALPQSVDIPFKLNRNPDRKPRVMLVLRNRNRRFMNGPEVVQAVQNSGFEVLPVEPTRDMNITEFSQVVDSCDVLMGAHGAALTNIMFLRNNALMIQIVPYGKMEGDADNFYSKPAAEMKLRHLEYSISAEETTLLEKYGWDNPVISDPDSIHKQGWQAGMRYYWIEQDIKLNLTRFAPVLVKAQQLLHE</sequence>
<dbReference type="GO" id="GO:0016763">
    <property type="term" value="F:pentosyltransferase activity"/>
    <property type="evidence" value="ECO:0007669"/>
    <property type="project" value="UniProtKB-ARBA"/>
</dbReference>
<evidence type="ECO:0000313" key="8">
    <source>
        <dbReference type="EMBL" id="KAJ3686032.1"/>
    </source>
</evidence>
<dbReference type="InterPro" id="IPR049625">
    <property type="entry name" value="Glyco_transf_61_cat"/>
</dbReference>
<feature type="domain" description="Glycosyltransferase 61 catalytic" evidence="7">
    <location>
        <begin position="365"/>
        <end position="459"/>
    </location>
</feature>
<keyword evidence="4" id="KW-0808">Transferase</keyword>
<dbReference type="GO" id="GO:0000139">
    <property type="term" value="C:Golgi membrane"/>
    <property type="evidence" value="ECO:0007669"/>
    <property type="project" value="UniProtKB-SubCell"/>
</dbReference>
<dbReference type="InterPro" id="IPR007657">
    <property type="entry name" value="Glycosyltransferase_61"/>
</dbReference>
<dbReference type="AlphaFoldDB" id="A0AAD5Z314"/>
<evidence type="ECO:0000256" key="4">
    <source>
        <dbReference type="ARBA" id="ARBA00022679"/>
    </source>
</evidence>
<comment type="pathway">
    <text evidence="2">Glycan metabolism.</text>
</comment>
<evidence type="ECO:0000259" key="7">
    <source>
        <dbReference type="Pfam" id="PF04577"/>
    </source>
</evidence>
<evidence type="ECO:0000313" key="9">
    <source>
        <dbReference type="Proteomes" id="UP001210211"/>
    </source>
</evidence>
<dbReference type="Proteomes" id="UP001210211">
    <property type="component" value="Unassembled WGS sequence"/>
</dbReference>
<evidence type="ECO:0000256" key="3">
    <source>
        <dbReference type="ARBA" id="ARBA00022676"/>
    </source>
</evidence>
<dbReference type="PANTHER" id="PTHR20961">
    <property type="entry name" value="GLYCOSYLTRANSFERASE"/>
    <property type="match status" value="1"/>
</dbReference>
<name>A0AAD5Z314_9POAL</name>
<dbReference type="PANTHER" id="PTHR20961:SF23">
    <property type="entry name" value="OS06G0475400 PROTEIN"/>
    <property type="match status" value="1"/>
</dbReference>
<organism evidence="8 9">
    <name type="scientific">Rhynchospora tenuis</name>
    <dbReference type="NCBI Taxonomy" id="198213"/>
    <lineage>
        <taxon>Eukaryota</taxon>
        <taxon>Viridiplantae</taxon>
        <taxon>Streptophyta</taxon>
        <taxon>Embryophyta</taxon>
        <taxon>Tracheophyta</taxon>
        <taxon>Spermatophyta</taxon>
        <taxon>Magnoliopsida</taxon>
        <taxon>Liliopsida</taxon>
        <taxon>Poales</taxon>
        <taxon>Cyperaceae</taxon>
        <taxon>Cyperoideae</taxon>
        <taxon>Rhynchosporeae</taxon>
        <taxon>Rhynchospora</taxon>
    </lineage>
</organism>
<proteinExistence type="predicted"/>
<reference evidence="8 9" key="1">
    <citation type="journal article" date="2022" name="Cell">
        <title>Repeat-based holocentromeres influence genome architecture and karyotype evolution.</title>
        <authorList>
            <person name="Hofstatter P.G."/>
            <person name="Thangavel G."/>
            <person name="Lux T."/>
            <person name="Neumann P."/>
            <person name="Vondrak T."/>
            <person name="Novak P."/>
            <person name="Zhang M."/>
            <person name="Costa L."/>
            <person name="Castellani M."/>
            <person name="Scott A."/>
            <person name="Toegelov H."/>
            <person name="Fuchs J."/>
            <person name="Mata-Sucre Y."/>
            <person name="Dias Y."/>
            <person name="Vanzela A.L.L."/>
            <person name="Huettel B."/>
            <person name="Almeida C.C.S."/>
            <person name="Simkova H."/>
            <person name="Souza G."/>
            <person name="Pedrosa-Harand A."/>
            <person name="Macas J."/>
            <person name="Mayer K.F.X."/>
            <person name="Houben A."/>
            <person name="Marques A."/>
        </authorList>
    </citation>
    <scope>NUCLEOTIDE SEQUENCE [LARGE SCALE GENOMIC DNA]</scope>
    <source>
        <strain evidence="8">RhyTen1mFocal</strain>
    </source>
</reference>
<evidence type="ECO:0000256" key="1">
    <source>
        <dbReference type="ARBA" id="ARBA00004323"/>
    </source>
</evidence>
<comment type="caution">
    <text evidence="8">The sequence shown here is derived from an EMBL/GenBank/DDBJ whole genome shotgun (WGS) entry which is preliminary data.</text>
</comment>
<accession>A0AAD5Z314</accession>
<keyword evidence="5" id="KW-0325">Glycoprotein</keyword>
<protein>
    <recommendedName>
        <fullName evidence="7">Glycosyltransferase 61 catalytic domain-containing protein</fullName>
    </recommendedName>
</protein>
<feature type="region of interest" description="Disordered" evidence="6">
    <location>
        <begin position="135"/>
        <end position="174"/>
    </location>
</feature>
<gene>
    <name evidence="8" type="ORF">LUZ61_015196</name>
</gene>
<keyword evidence="3" id="KW-0328">Glycosyltransferase</keyword>